<accession>A0A1N7GFJ7</accession>
<dbReference type="STRING" id="1344003.SAMN05445060_2728"/>
<organism evidence="1 2">
    <name type="scientific">Williamsia sterculiae</name>
    <dbReference type="NCBI Taxonomy" id="1344003"/>
    <lineage>
        <taxon>Bacteria</taxon>
        <taxon>Bacillati</taxon>
        <taxon>Actinomycetota</taxon>
        <taxon>Actinomycetes</taxon>
        <taxon>Mycobacteriales</taxon>
        <taxon>Nocardiaceae</taxon>
        <taxon>Williamsia</taxon>
    </lineage>
</organism>
<sequence>MAAFKGKSRQIRDALMVVMSDITIDRDGNGETPAFHHVTASTKTVFDGVPVCQVLPNDYPTDPGSVAQQDRTVNFVLRVYVPLDGNDVDQETTDWLYDLTDKMIDAIAIGDVTSALHTADPQLNTLLLDSRRATWSTLSTTAGVMLACDVDVEVRYSKDLY</sequence>
<dbReference type="Proteomes" id="UP000186218">
    <property type="component" value="Unassembled WGS sequence"/>
</dbReference>
<evidence type="ECO:0000313" key="1">
    <source>
        <dbReference type="EMBL" id="SIS11363.1"/>
    </source>
</evidence>
<proteinExistence type="predicted"/>
<name>A0A1N7GFJ7_9NOCA</name>
<keyword evidence="2" id="KW-1185">Reference proteome</keyword>
<reference evidence="1 2" key="1">
    <citation type="submission" date="2017-01" db="EMBL/GenBank/DDBJ databases">
        <authorList>
            <person name="Mah S.A."/>
            <person name="Swanson W.J."/>
            <person name="Moy G.W."/>
            <person name="Vacquier V.D."/>
        </authorList>
    </citation>
    <scope>NUCLEOTIDE SEQUENCE [LARGE SCALE GENOMIC DNA]</scope>
    <source>
        <strain evidence="1 2">CPCC 203464</strain>
    </source>
</reference>
<dbReference type="EMBL" id="FTNT01000008">
    <property type="protein sequence ID" value="SIS11363.1"/>
    <property type="molecule type" value="Genomic_DNA"/>
</dbReference>
<dbReference type="RefSeq" id="WP_076480421.1">
    <property type="nucleotide sequence ID" value="NZ_FTNT01000008.1"/>
</dbReference>
<protein>
    <submittedName>
        <fullName evidence="1">Uncharacterized protein</fullName>
    </submittedName>
</protein>
<evidence type="ECO:0000313" key="2">
    <source>
        <dbReference type="Proteomes" id="UP000186218"/>
    </source>
</evidence>
<dbReference type="OrthoDB" id="9553811at2"/>
<gene>
    <name evidence="1" type="ORF">SAMN05445060_2728</name>
</gene>
<dbReference type="AlphaFoldDB" id="A0A1N7GFJ7"/>